<evidence type="ECO:0000256" key="1">
    <source>
        <dbReference type="SAM" id="MobiDB-lite"/>
    </source>
</evidence>
<dbReference type="AlphaFoldDB" id="A0A317MX70"/>
<comment type="caution">
    <text evidence="2">The sequence shown here is derived from an EMBL/GenBank/DDBJ whole genome shotgun (WGS) entry which is preliminary data.</text>
</comment>
<reference evidence="2 3" key="1">
    <citation type="submission" date="2018-05" db="EMBL/GenBank/DDBJ databases">
        <title>Genomic Encyclopedia of Type Strains, Phase IV (KMG-IV): sequencing the most valuable type-strain genomes for metagenomic binning, comparative biology and taxonomic classification.</title>
        <authorList>
            <person name="Goeker M."/>
        </authorList>
    </citation>
    <scope>NUCLEOTIDE SEQUENCE [LARGE SCALE GENOMIC DNA]</scope>
    <source>
        <strain evidence="2 3">DSM 23606</strain>
    </source>
</reference>
<keyword evidence="3" id="KW-1185">Reference proteome</keyword>
<dbReference type="Proteomes" id="UP000246569">
    <property type="component" value="Unassembled WGS sequence"/>
</dbReference>
<organism evidence="2 3">
    <name type="scientific">Plasticicumulans acidivorans</name>
    <dbReference type="NCBI Taxonomy" id="886464"/>
    <lineage>
        <taxon>Bacteria</taxon>
        <taxon>Pseudomonadati</taxon>
        <taxon>Pseudomonadota</taxon>
        <taxon>Gammaproteobacteria</taxon>
        <taxon>Candidatus Competibacteraceae</taxon>
        <taxon>Plasticicumulans</taxon>
    </lineage>
</organism>
<dbReference type="Pfam" id="PF14070">
    <property type="entry name" value="YjfB_motility"/>
    <property type="match status" value="1"/>
</dbReference>
<feature type="region of interest" description="Disordered" evidence="1">
    <location>
        <begin position="1"/>
        <end position="71"/>
    </location>
</feature>
<proteinExistence type="predicted"/>
<sequence length="71" mass="7476">MNVGNVGQSNIDMLLSNQRPATEAGTSALKKAMESEQQSAAALVQELTPPPTNTANLDPERRVGVKLDVTA</sequence>
<dbReference type="EMBL" id="QGTJ01000004">
    <property type="protein sequence ID" value="PWV62428.1"/>
    <property type="molecule type" value="Genomic_DNA"/>
</dbReference>
<evidence type="ECO:0000313" key="2">
    <source>
        <dbReference type="EMBL" id="PWV62428.1"/>
    </source>
</evidence>
<gene>
    <name evidence="2" type="ORF">C7443_104224</name>
</gene>
<protein>
    <submittedName>
        <fullName evidence="2">Putative motility protein YjfB-like</fullName>
    </submittedName>
</protein>
<accession>A0A317MX70</accession>
<name>A0A317MX70_9GAMM</name>
<feature type="compositionally biased region" description="Polar residues" evidence="1">
    <location>
        <begin position="1"/>
        <end position="20"/>
    </location>
</feature>
<dbReference type="InterPro" id="IPR025906">
    <property type="entry name" value="YjfB_motility"/>
</dbReference>
<dbReference type="RefSeq" id="WP_110018251.1">
    <property type="nucleotide sequence ID" value="NZ_QGTJ01000004.1"/>
</dbReference>
<evidence type="ECO:0000313" key="3">
    <source>
        <dbReference type="Proteomes" id="UP000246569"/>
    </source>
</evidence>